<comment type="caution">
    <text evidence="1">The sequence shown here is derived from an EMBL/GenBank/DDBJ whole genome shotgun (WGS) entry which is preliminary data.</text>
</comment>
<accession>A0A120FQ53</accession>
<protein>
    <submittedName>
        <fullName evidence="1">Uncharacterized protein</fullName>
    </submittedName>
</protein>
<dbReference type="EMBL" id="LNCD01000025">
    <property type="protein sequence ID" value="KWV57996.1"/>
    <property type="molecule type" value="Genomic_DNA"/>
</dbReference>
<name>A0A120FQ53_9HYPH</name>
<dbReference type="Proteomes" id="UP000068164">
    <property type="component" value="Unassembled WGS sequence"/>
</dbReference>
<dbReference type="AlphaFoldDB" id="A0A120FQ53"/>
<proteinExistence type="predicted"/>
<sequence length="120" mass="13085">MWGPPILFTSLVSLATSSIGAELSPFHTSIFSADVSVALSVRSVTASRSREYDYDVTIGLTERLSNGRTIFIDHGNHDARVKCLPGKVFVGGKEYLPLPSQATLDWKEDLVESLCTRPVS</sequence>
<reference evidence="1 2" key="1">
    <citation type="submission" date="2015-11" db="EMBL/GenBank/DDBJ databases">
        <title>Draft Genome Sequence of the Strain BR 10423 (Rhizobium sp.) isolated from nodules of Mimosa pudica.</title>
        <authorList>
            <person name="Barauna A.C."/>
            <person name="Zilli J.E."/>
            <person name="Simoes-Araujo J.L."/>
            <person name="Reis V.M."/>
            <person name="James E.K."/>
            <person name="Reis F.B.Jr."/>
            <person name="Rouws L.F."/>
            <person name="Passos S.R."/>
            <person name="Gois S.R."/>
        </authorList>
    </citation>
    <scope>NUCLEOTIDE SEQUENCE [LARGE SCALE GENOMIC DNA]</scope>
    <source>
        <strain evidence="1 2">BR10423</strain>
    </source>
</reference>
<evidence type="ECO:0000313" key="2">
    <source>
        <dbReference type="Proteomes" id="UP000068164"/>
    </source>
</evidence>
<gene>
    <name evidence="1" type="ORF">AS026_30620</name>
</gene>
<keyword evidence="2" id="KW-1185">Reference proteome</keyword>
<organism evidence="1 2">
    <name type="scientific">Rhizobium altiplani</name>
    <dbReference type="NCBI Taxonomy" id="1864509"/>
    <lineage>
        <taxon>Bacteria</taxon>
        <taxon>Pseudomonadati</taxon>
        <taxon>Pseudomonadota</taxon>
        <taxon>Alphaproteobacteria</taxon>
        <taxon>Hyphomicrobiales</taxon>
        <taxon>Rhizobiaceae</taxon>
        <taxon>Rhizobium/Agrobacterium group</taxon>
        <taxon>Rhizobium</taxon>
    </lineage>
</organism>
<evidence type="ECO:0000313" key="1">
    <source>
        <dbReference type="EMBL" id="KWV57996.1"/>
    </source>
</evidence>